<dbReference type="AlphaFoldDB" id="A0A248JLK6"/>
<evidence type="ECO:0008006" key="3">
    <source>
        <dbReference type="Google" id="ProtNLM"/>
    </source>
</evidence>
<dbReference type="PANTHER" id="PTHR34235">
    <property type="entry name" value="SLR1203 PROTEIN-RELATED"/>
    <property type="match status" value="1"/>
</dbReference>
<reference evidence="1 2" key="1">
    <citation type="submission" date="2017-06" db="EMBL/GenBank/DDBJ databases">
        <title>Complete genome sequence of Nitrospirillum amazonense strain CBAmC, an endophytic nitrogen-fixing and plant growth-promoting bacterium, isolated from sugarcane.</title>
        <authorList>
            <person name="Schwab S."/>
            <person name="dos Santos Teixeira K.R."/>
            <person name="Simoes Araujo J.L."/>
            <person name="Soares Vidal M."/>
            <person name="Borges de Freitas H.R."/>
            <person name="Rivello Crivelaro A.L."/>
            <person name="Bueno de Camargo Nunes A."/>
            <person name="dos Santos C.M."/>
            <person name="Palmeira da Silva Rosa D."/>
            <person name="da Silva Padilha D."/>
            <person name="da Silva E."/>
            <person name="Araujo Terra L."/>
            <person name="Soares Mendes V."/>
            <person name="Farinelli L."/>
            <person name="Magalhaes Cruz L."/>
            <person name="Baldani J.I."/>
        </authorList>
    </citation>
    <scope>NUCLEOTIDE SEQUENCE [LARGE SCALE GENOMIC DNA]</scope>
    <source>
        <strain evidence="1 2">CBAmC</strain>
    </source>
</reference>
<gene>
    <name evidence="1" type="ORF">Y958_00220</name>
</gene>
<proteinExistence type="predicted"/>
<evidence type="ECO:0000313" key="1">
    <source>
        <dbReference type="EMBL" id="ASG19421.1"/>
    </source>
</evidence>
<keyword evidence="2" id="KW-1185">Reference proteome</keyword>
<sequence length="151" mass="17367">MPDSRNSLYDQDFYAWATEQAALLRAGKVADADIAHIAEEIESMGRTEKRELVSRLTVLLLHLLKWQFQPTHRGPSWRLSIANARDDLTDHLADNPSLKSQLDVSITSAYRRAHRQASVETGYPENRFPESCPWTFSQFMAEDFWPQSDTE</sequence>
<evidence type="ECO:0000313" key="2">
    <source>
        <dbReference type="Proteomes" id="UP000197153"/>
    </source>
</evidence>
<name>A0A248JLK6_9PROT</name>
<dbReference type="InterPro" id="IPR002636">
    <property type="entry name" value="DUF29"/>
</dbReference>
<dbReference type="KEGG" id="nao:Y958_00220"/>
<dbReference type="EMBL" id="CP022110">
    <property type="protein sequence ID" value="ASG19421.1"/>
    <property type="molecule type" value="Genomic_DNA"/>
</dbReference>
<accession>A0A248JLK6</accession>
<organism evidence="1 2">
    <name type="scientific">Nitrospirillum viridazoti CBAmc</name>
    <dbReference type="NCBI Taxonomy" id="1441467"/>
    <lineage>
        <taxon>Bacteria</taxon>
        <taxon>Pseudomonadati</taxon>
        <taxon>Pseudomonadota</taxon>
        <taxon>Alphaproteobacteria</taxon>
        <taxon>Rhodospirillales</taxon>
        <taxon>Azospirillaceae</taxon>
        <taxon>Nitrospirillum</taxon>
        <taxon>Nitrospirillum viridazoti</taxon>
    </lineage>
</organism>
<protein>
    <recommendedName>
        <fullName evidence="3">DUF29 domain-containing protein</fullName>
    </recommendedName>
</protein>
<dbReference type="Gene3D" id="1.20.1220.20">
    <property type="entry name" value="Uncharcterised protein PF01724"/>
    <property type="match status" value="1"/>
</dbReference>
<dbReference type="Proteomes" id="UP000197153">
    <property type="component" value="Chromosome 1"/>
</dbReference>
<dbReference type="RefSeq" id="WP_088870433.1">
    <property type="nucleotide sequence ID" value="NZ_CP022110.1"/>
</dbReference>
<dbReference type="Pfam" id="PF01724">
    <property type="entry name" value="DUF29"/>
    <property type="match status" value="1"/>
</dbReference>